<proteinExistence type="predicted"/>
<dbReference type="PANTHER" id="PTHR43434">
    <property type="entry name" value="PHOSPHOGLYCOLATE PHOSPHATASE"/>
    <property type="match status" value="1"/>
</dbReference>
<dbReference type="EC" id="3.1.3.18" evidence="1"/>
<dbReference type="EMBL" id="CP022521">
    <property type="protein sequence ID" value="ASO19248.1"/>
    <property type="molecule type" value="Genomic_DNA"/>
</dbReference>
<dbReference type="SFLD" id="SFLDS00003">
    <property type="entry name" value="Haloacid_Dehalogenase"/>
    <property type="match status" value="1"/>
</dbReference>
<gene>
    <name evidence="1" type="primary">gph2</name>
    <name evidence="1" type="ORF">AHOG_08015</name>
</gene>
<dbReference type="Gene3D" id="1.10.150.240">
    <property type="entry name" value="Putative phosphatase, domain 2"/>
    <property type="match status" value="1"/>
</dbReference>
<dbReference type="KEGG" id="ahg:AHOG_08015"/>
<dbReference type="InterPro" id="IPR036412">
    <property type="entry name" value="HAD-like_sf"/>
</dbReference>
<dbReference type="GO" id="GO:0006281">
    <property type="term" value="P:DNA repair"/>
    <property type="evidence" value="ECO:0007669"/>
    <property type="project" value="TreeGrafter"/>
</dbReference>
<dbReference type="GO" id="GO:0005829">
    <property type="term" value="C:cytosol"/>
    <property type="evidence" value="ECO:0007669"/>
    <property type="project" value="TreeGrafter"/>
</dbReference>
<organism evidence="1 2">
    <name type="scientific">Actinoalloteichus hoggarensis</name>
    <dbReference type="NCBI Taxonomy" id="1470176"/>
    <lineage>
        <taxon>Bacteria</taxon>
        <taxon>Bacillati</taxon>
        <taxon>Actinomycetota</taxon>
        <taxon>Actinomycetes</taxon>
        <taxon>Pseudonocardiales</taxon>
        <taxon>Pseudonocardiaceae</taxon>
        <taxon>Actinoalloteichus</taxon>
    </lineage>
</organism>
<accession>A0A221W0H9</accession>
<dbReference type="PANTHER" id="PTHR43434:SF1">
    <property type="entry name" value="PHOSPHOGLYCOLATE PHOSPHATASE"/>
    <property type="match status" value="1"/>
</dbReference>
<dbReference type="InterPro" id="IPR023214">
    <property type="entry name" value="HAD_sf"/>
</dbReference>
<sequence length="259" mass="28536">MSNGRSRRETRGPIEIVKNSWRGRLARPLECVPVTTGAMDDRTTTHIVWDWNGTLLADNHAVLEGVNAICRFYQREEVDLDYWRSVFTRPLQVCYERLLERQLTDEDWTQVDKLYHEAYNQLLHTCGLARGAEQVLADWQGAGNSQSLLSMWFHDPLTELIGRLGVADFFSRVDGLVGPMSGGSKAEHLARHLSVAGLDPATVVLVGDVVDDAHAAESVGARCVLVTTGMTARSTLEATGHPVADSLADAVTLAVKTRV</sequence>
<name>A0A221W0H9_9PSEU</name>
<dbReference type="SFLD" id="SFLDG01129">
    <property type="entry name" value="C1.5:_HAD__Beta-PGM__Phosphata"/>
    <property type="match status" value="1"/>
</dbReference>
<dbReference type="InterPro" id="IPR023198">
    <property type="entry name" value="PGP-like_dom2"/>
</dbReference>
<evidence type="ECO:0000313" key="2">
    <source>
        <dbReference type="Proteomes" id="UP000204221"/>
    </source>
</evidence>
<dbReference type="GO" id="GO:0008967">
    <property type="term" value="F:phosphoglycolate phosphatase activity"/>
    <property type="evidence" value="ECO:0007669"/>
    <property type="project" value="UniProtKB-EC"/>
</dbReference>
<dbReference type="AlphaFoldDB" id="A0A221W0H9"/>
<dbReference type="Pfam" id="PF13242">
    <property type="entry name" value="Hydrolase_like"/>
    <property type="match status" value="1"/>
</dbReference>
<keyword evidence="2" id="KW-1185">Reference proteome</keyword>
<dbReference type="SUPFAM" id="SSF56784">
    <property type="entry name" value="HAD-like"/>
    <property type="match status" value="1"/>
</dbReference>
<dbReference type="InterPro" id="IPR050155">
    <property type="entry name" value="HAD-like_hydrolase_sf"/>
</dbReference>
<protein>
    <submittedName>
        <fullName evidence="1">Phosphoglycolate phosphatase</fullName>
        <ecNumber evidence="1">3.1.3.18</ecNumber>
    </submittedName>
</protein>
<dbReference type="Gene3D" id="3.40.50.1000">
    <property type="entry name" value="HAD superfamily/HAD-like"/>
    <property type="match status" value="1"/>
</dbReference>
<dbReference type="Proteomes" id="UP000204221">
    <property type="component" value="Chromosome"/>
</dbReference>
<keyword evidence="1" id="KW-0378">Hydrolase</keyword>
<reference evidence="1 2" key="1">
    <citation type="submission" date="2017-07" db="EMBL/GenBank/DDBJ databases">
        <title>Complete genome sequence of Actinoalloteichus hoggarensis DSM 45943, type strain of Actinoalloteichus hoggarensis.</title>
        <authorList>
            <person name="Ruckert C."/>
            <person name="Nouioui I."/>
            <person name="Willmese J."/>
            <person name="van Wezel G."/>
            <person name="Klenk H.-P."/>
            <person name="Kalinowski J."/>
            <person name="Zotchev S.B."/>
        </authorList>
    </citation>
    <scope>NUCLEOTIDE SEQUENCE [LARGE SCALE GENOMIC DNA]</scope>
    <source>
        <strain evidence="1 2">DSM 45943</strain>
    </source>
</reference>
<evidence type="ECO:0000313" key="1">
    <source>
        <dbReference type="EMBL" id="ASO19248.1"/>
    </source>
</evidence>